<feature type="binding site" evidence="13">
    <location>
        <begin position="152"/>
        <end position="155"/>
    </location>
    <ligand>
        <name>substrate</name>
    </ligand>
</feature>
<dbReference type="EC" id="6.3.2.3" evidence="10"/>
<feature type="binding site" evidence="12">
    <location>
        <position position="387"/>
    </location>
    <ligand>
        <name>Mg(2+)</name>
        <dbReference type="ChEBI" id="CHEBI:18420"/>
    </ligand>
</feature>
<evidence type="ECO:0000256" key="4">
    <source>
        <dbReference type="ARBA" id="ARBA00022598"/>
    </source>
</evidence>
<evidence type="ECO:0000259" key="14">
    <source>
        <dbReference type="Pfam" id="PF03199"/>
    </source>
</evidence>
<feature type="binding site" evidence="11">
    <location>
        <position position="471"/>
    </location>
    <ligand>
        <name>ATP</name>
        <dbReference type="ChEBI" id="CHEBI:30616"/>
    </ligand>
</feature>
<keyword evidence="5 10" id="KW-0317">Glutathione biosynthesis</keyword>
<evidence type="ECO:0000313" key="15">
    <source>
        <dbReference type="EMBL" id="ODV80306.1"/>
    </source>
</evidence>
<feature type="binding site" evidence="11">
    <location>
        <begin position="383"/>
        <end position="392"/>
    </location>
    <ligand>
        <name>ATP</name>
        <dbReference type="ChEBI" id="CHEBI:30616"/>
    </ligand>
</feature>
<dbReference type="InterPro" id="IPR004887">
    <property type="entry name" value="GSH_synth_subst-bd"/>
</dbReference>
<dbReference type="GO" id="GO:0005524">
    <property type="term" value="F:ATP binding"/>
    <property type="evidence" value="ECO:0007669"/>
    <property type="project" value="UniProtKB-UniRule"/>
</dbReference>
<dbReference type="OrthoDB" id="2020073at2759"/>
<dbReference type="PANTHER" id="PTHR11130">
    <property type="entry name" value="GLUTATHIONE SYNTHETASE"/>
    <property type="match status" value="1"/>
</dbReference>
<evidence type="ECO:0000256" key="12">
    <source>
        <dbReference type="PIRSR" id="PIRSR001558-2"/>
    </source>
</evidence>
<gene>
    <name evidence="15" type="ORF">CANTADRAFT_25934</name>
</gene>
<dbReference type="GO" id="GO:0043295">
    <property type="term" value="F:glutathione binding"/>
    <property type="evidence" value="ECO:0007669"/>
    <property type="project" value="UniProtKB-UniRule"/>
</dbReference>
<feature type="binding site" evidence="11">
    <location>
        <position position="128"/>
    </location>
    <ligand>
        <name>substrate</name>
    </ligand>
</feature>
<evidence type="ECO:0000313" key="16">
    <source>
        <dbReference type="Proteomes" id="UP000094285"/>
    </source>
</evidence>
<proteinExistence type="inferred from homology"/>
<dbReference type="Gene3D" id="3.30.1490.80">
    <property type="match status" value="1"/>
</dbReference>
<keyword evidence="4 10" id="KW-0436">Ligase</keyword>
<dbReference type="FunFam" id="3.30.1490.50:FF:000002">
    <property type="entry name" value="Glutathione synthetase"/>
    <property type="match status" value="1"/>
</dbReference>
<keyword evidence="7 10" id="KW-0547">Nucleotide-binding</keyword>
<feature type="binding site" evidence="11">
    <location>
        <position position="394"/>
    </location>
    <ligand>
        <name>ATP</name>
        <dbReference type="ChEBI" id="CHEBI:30616"/>
    </ligand>
</feature>
<dbReference type="Pfam" id="PF03917">
    <property type="entry name" value="GSH_synth_ATP"/>
    <property type="match status" value="1"/>
</dbReference>
<dbReference type="GeneID" id="30981725"/>
<keyword evidence="16" id="KW-1185">Reference proteome</keyword>
<feature type="binding site" evidence="11">
    <location>
        <position position="323"/>
    </location>
    <ligand>
        <name>ATP</name>
        <dbReference type="ChEBI" id="CHEBI:30616"/>
    </ligand>
</feature>
<dbReference type="PANTHER" id="PTHR11130:SF0">
    <property type="entry name" value="GLUTATHIONE SYNTHETASE"/>
    <property type="match status" value="1"/>
</dbReference>
<dbReference type="GO" id="GO:0005829">
    <property type="term" value="C:cytosol"/>
    <property type="evidence" value="ECO:0007669"/>
    <property type="project" value="TreeGrafter"/>
</dbReference>
<comment type="catalytic activity">
    <reaction evidence="10">
        <text>gamma-L-glutamyl-L-cysteine + glycine + ATP = glutathione + ADP + phosphate + H(+)</text>
        <dbReference type="Rhea" id="RHEA:13557"/>
        <dbReference type="ChEBI" id="CHEBI:15378"/>
        <dbReference type="ChEBI" id="CHEBI:30616"/>
        <dbReference type="ChEBI" id="CHEBI:43474"/>
        <dbReference type="ChEBI" id="CHEBI:57305"/>
        <dbReference type="ChEBI" id="CHEBI:57925"/>
        <dbReference type="ChEBI" id="CHEBI:58173"/>
        <dbReference type="ChEBI" id="CHEBI:456216"/>
        <dbReference type="EC" id="6.3.2.3"/>
    </reaction>
</comment>
<dbReference type="Pfam" id="PF03199">
    <property type="entry name" value="GSH_synthase"/>
    <property type="match status" value="1"/>
</dbReference>
<evidence type="ECO:0000256" key="9">
    <source>
        <dbReference type="ARBA" id="ARBA00022842"/>
    </source>
</evidence>
<evidence type="ECO:0000256" key="7">
    <source>
        <dbReference type="ARBA" id="ARBA00022741"/>
    </source>
</evidence>
<dbReference type="NCBIfam" id="TIGR01986">
    <property type="entry name" value="glut_syn_euk"/>
    <property type="match status" value="1"/>
</dbReference>
<evidence type="ECO:0000256" key="3">
    <source>
        <dbReference type="ARBA" id="ARBA00011738"/>
    </source>
</evidence>
<dbReference type="Proteomes" id="UP000094285">
    <property type="component" value="Unassembled WGS sequence"/>
</dbReference>
<dbReference type="AlphaFoldDB" id="A0A1E4SLC9"/>
<dbReference type="UniPathway" id="UPA00142">
    <property type="reaction ID" value="UER00210"/>
</dbReference>
<dbReference type="Gene3D" id="3.30.470.20">
    <property type="entry name" value="ATP-grasp fold, B domain"/>
    <property type="match status" value="1"/>
</dbReference>
<evidence type="ECO:0000256" key="5">
    <source>
        <dbReference type="ARBA" id="ARBA00022684"/>
    </source>
</evidence>
<feature type="binding site" evidence="13">
    <location>
        <begin position="480"/>
        <end position="481"/>
    </location>
    <ligand>
        <name>substrate</name>
    </ligand>
</feature>
<organism evidence="15 16">
    <name type="scientific">Suhomyces tanzawaensis NRRL Y-17324</name>
    <dbReference type="NCBI Taxonomy" id="984487"/>
    <lineage>
        <taxon>Eukaryota</taxon>
        <taxon>Fungi</taxon>
        <taxon>Dikarya</taxon>
        <taxon>Ascomycota</taxon>
        <taxon>Saccharomycotina</taxon>
        <taxon>Pichiomycetes</taxon>
        <taxon>Debaryomycetaceae</taxon>
        <taxon>Suhomyces</taxon>
    </lineage>
</organism>
<keyword evidence="6 10" id="KW-0479">Metal-binding</keyword>
<evidence type="ECO:0000256" key="11">
    <source>
        <dbReference type="PIRSR" id="PIRSR001558-1"/>
    </source>
</evidence>
<feature type="binding site" evidence="12">
    <location>
        <position position="148"/>
    </location>
    <ligand>
        <name>Mg(2+)</name>
        <dbReference type="ChEBI" id="CHEBI:18420"/>
    </ligand>
</feature>
<dbReference type="InterPro" id="IPR016185">
    <property type="entry name" value="PreATP-grasp_dom_sf"/>
</dbReference>
<dbReference type="EMBL" id="KV453911">
    <property type="protein sequence ID" value="ODV80306.1"/>
    <property type="molecule type" value="Genomic_DNA"/>
</dbReference>
<name>A0A1E4SLC9_9ASCO</name>
<dbReference type="PIRSF" id="PIRSF001558">
    <property type="entry name" value="GSHase"/>
    <property type="match status" value="1"/>
</dbReference>
<sequence>MSYKPFPELTKADESKVSELLSQWSLANGLVMYPPNFKTYSAAIAPTTLFPTPFPRSAFQNAVDVQQSFNELYTNLVANHKEWLIEVITQLSQHDVGFTGKLFEAYNKAVEESPNKELVQPLSLGVFRNDFMIDNQEASSTPGIKQIEFNTVSVSFGALSTKVGQLHNYLNKFGVYGKNYYSNDELPISTSIDELADSLAEADSHYKKQQSVDDSIILFIVQPNERNCFDQRHIEYSLINNHSIKSVRLTLEEIESQVEVRNSDQKLFIKATSEEVSVVYFRSGYGPSDYDLNPELTWNARVILEKSAAIKCPSLLTQLSGSKKIQQILTKKEIVKKILPSITEEDLSKLLSTFVAIYPLDDTEEGKLAKKLAFEHPERFVLKPQREGGGNNIYKANIPGFLKSIDEKEWDAYILMELINPPTHKNKLIRNDEIYNEDIVSELGIFGTILFDEQKGGIISNKNAGFLLRSKFSSSDEGGVAAGFGCVDNVYLY</sequence>
<feature type="binding site" evidence="11">
    <location>
        <position position="477"/>
    </location>
    <ligand>
        <name>ATP</name>
        <dbReference type="ChEBI" id="CHEBI:30616"/>
    </ligand>
</feature>
<keyword evidence="8 10" id="KW-0067">ATP-binding</keyword>
<dbReference type="InterPro" id="IPR014042">
    <property type="entry name" value="Glutathione_synthase_a-hlx"/>
</dbReference>
<dbReference type="SUPFAM" id="SSF52440">
    <property type="entry name" value="PreATP-grasp domain"/>
    <property type="match status" value="1"/>
</dbReference>
<dbReference type="Gene3D" id="3.30.1490.50">
    <property type="match status" value="1"/>
</dbReference>
<feature type="domain" description="Glutathione synthase substrate-binding" evidence="14">
    <location>
        <begin position="216"/>
        <end position="320"/>
    </location>
</feature>
<feature type="binding site" evidence="13">
    <location>
        <begin position="225"/>
        <end position="227"/>
    </location>
    <ligand>
        <name>substrate</name>
    </ligand>
</feature>
<dbReference type="FunFam" id="3.40.50.1760:FF:000001">
    <property type="entry name" value="Glutathione synthetase"/>
    <property type="match status" value="1"/>
</dbReference>
<dbReference type="STRING" id="984487.A0A1E4SLC9"/>
<feature type="binding site" evidence="11">
    <location>
        <begin position="416"/>
        <end position="419"/>
    </location>
    <ligand>
        <name>ATP</name>
        <dbReference type="ChEBI" id="CHEBI:30616"/>
    </ligand>
</feature>
<evidence type="ECO:0000256" key="2">
    <source>
        <dbReference type="ARBA" id="ARBA00010385"/>
    </source>
</evidence>
<accession>A0A1E4SLC9</accession>
<dbReference type="InterPro" id="IPR014709">
    <property type="entry name" value="Glutathione_synthase_C_euk"/>
</dbReference>
<comment type="subunit">
    <text evidence="3">Homodimer.</text>
</comment>
<feature type="binding site" evidence="11">
    <location>
        <position position="231"/>
    </location>
    <ligand>
        <name>substrate</name>
    </ligand>
</feature>
<dbReference type="GO" id="GO:0004363">
    <property type="term" value="F:glutathione synthase activity"/>
    <property type="evidence" value="ECO:0007669"/>
    <property type="project" value="UniProtKB-UniRule"/>
</dbReference>
<feature type="binding site" evidence="12">
    <location>
        <position position="150"/>
    </location>
    <ligand>
        <name>Mg(2+)</name>
        <dbReference type="ChEBI" id="CHEBI:18420"/>
    </ligand>
</feature>
<evidence type="ECO:0000256" key="8">
    <source>
        <dbReference type="ARBA" id="ARBA00022840"/>
    </source>
</evidence>
<dbReference type="InterPro" id="IPR005615">
    <property type="entry name" value="Glutathione_synthase"/>
</dbReference>
<feature type="binding site" evidence="11">
    <location>
        <position position="469"/>
    </location>
    <ligand>
        <name>substrate</name>
    </ligand>
</feature>
<protein>
    <recommendedName>
        <fullName evidence="10">Glutathione synthetase</fullName>
        <shortName evidence="10">GSH-S</shortName>
        <ecNumber evidence="10">6.3.2.3</ecNumber>
    </recommendedName>
</protein>
<evidence type="ECO:0000256" key="10">
    <source>
        <dbReference type="PIRNR" id="PIRNR001558"/>
    </source>
</evidence>
<evidence type="ECO:0000256" key="6">
    <source>
        <dbReference type="ARBA" id="ARBA00022723"/>
    </source>
</evidence>
<evidence type="ECO:0000256" key="1">
    <source>
        <dbReference type="ARBA" id="ARBA00004965"/>
    </source>
</evidence>
<comment type="similarity">
    <text evidence="2 10">Belongs to the eukaryotic GSH synthase family.</text>
</comment>
<feature type="binding site" evidence="11">
    <location>
        <position position="148"/>
    </location>
    <ligand>
        <name>ATP</name>
        <dbReference type="ChEBI" id="CHEBI:30616"/>
    </ligand>
</feature>
<comment type="pathway">
    <text evidence="1 10">Sulfur metabolism; glutathione biosynthesis; glutathione from L-cysteine and L-glutamate: step 2/2.</text>
</comment>
<dbReference type="SUPFAM" id="SSF56059">
    <property type="entry name" value="Glutathione synthetase ATP-binding domain-like"/>
    <property type="match status" value="1"/>
</dbReference>
<keyword evidence="9 10" id="KW-0460">Magnesium</keyword>
<comment type="cofactor">
    <cofactor evidence="10 12">
        <name>Mg(2+)</name>
        <dbReference type="ChEBI" id="CHEBI:18420"/>
    </cofactor>
    <text evidence="10 12">Binds 1 Mg(2+) ion per subunit.</text>
</comment>
<reference evidence="16" key="1">
    <citation type="submission" date="2016-05" db="EMBL/GenBank/DDBJ databases">
        <title>Comparative genomics of biotechnologically important yeasts.</title>
        <authorList>
            <consortium name="DOE Joint Genome Institute"/>
            <person name="Riley R."/>
            <person name="Haridas S."/>
            <person name="Wolfe K.H."/>
            <person name="Lopes M.R."/>
            <person name="Hittinger C.T."/>
            <person name="Goker M."/>
            <person name="Salamov A."/>
            <person name="Wisecaver J."/>
            <person name="Long T.M."/>
            <person name="Aerts A.L."/>
            <person name="Barry K."/>
            <person name="Choi C."/>
            <person name="Clum A."/>
            <person name="Coughlan A.Y."/>
            <person name="Deshpande S."/>
            <person name="Douglass A.P."/>
            <person name="Hanson S.J."/>
            <person name="Klenk H.-P."/>
            <person name="Labutti K."/>
            <person name="Lapidus A."/>
            <person name="Lindquist E."/>
            <person name="Lipzen A."/>
            <person name="Meier-Kolthoff J.P."/>
            <person name="Ohm R.A."/>
            <person name="Otillar R.P."/>
            <person name="Pangilinan J."/>
            <person name="Peng Y."/>
            <person name="Rokas A."/>
            <person name="Rosa C.A."/>
            <person name="Scheuner C."/>
            <person name="Sibirny A.A."/>
            <person name="Slot J.C."/>
            <person name="Stielow J.B."/>
            <person name="Sun H."/>
            <person name="Kurtzman C.P."/>
            <person name="Blackwell M."/>
            <person name="Grigoriev I.V."/>
            <person name="Jeffries T.W."/>
        </authorList>
    </citation>
    <scope>NUCLEOTIDE SEQUENCE [LARGE SCALE GENOMIC DNA]</scope>
    <source>
        <strain evidence="16">NRRL Y-17324</strain>
    </source>
</reference>
<dbReference type="GO" id="GO:0042803">
    <property type="term" value="F:protein homodimerization activity"/>
    <property type="evidence" value="ECO:0007669"/>
    <property type="project" value="EnsemblFungi"/>
</dbReference>
<dbReference type="InterPro" id="IPR014049">
    <property type="entry name" value="Glutathione_synthase_N_euk"/>
</dbReference>
<feature type="binding site" evidence="11">
    <location>
        <position position="442"/>
    </location>
    <ligand>
        <name>ATP</name>
        <dbReference type="ChEBI" id="CHEBI:30616"/>
    </ligand>
</feature>
<evidence type="ECO:0000256" key="13">
    <source>
        <dbReference type="PIRSR" id="PIRSR001558-3"/>
    </source>
</evidence>
<dbReference type="Gene3D" id="3.40.50.1760">
    <property type="entry name" value="Glutathione synthase, substrate-binding domain superfamily, eukaryotic"/>
    <property type="match status" value="1"/>
</dbReference>
<dbReference type="RefSeq" id="XP_020065428.1">
    <property type="nucleotide sequence ID" value="XM_020207588.1"/>
</dbReference>
<dbReference type="Gene3D" id="1.10.1080.10">
    <property type="entry name" value="Glutathione Synthetase, Chain A, domain 3"/>
    <property type="match status" value="1"/>
</dbReference>
<dbReference type="GO" id="GO:0000287">
    <property type="term" value="F:magnesium ion binding"/>
    <property type="evidence" value="ECO:0007669"/>
    <property type="project" value="UniProtKB-UniRule"/>
</dbReference>
<feature type="binding site" evidence="13">
    <location>
        <begin position="282"/>
        <end position="285"/>
    </location>
    <ligand>
        <name>substrate</name>
    </ligand>
</feature>
<dbReference type="InterPro" id="IPR037013">
    <property type="entry name" value="GSH-S_sub-bd_sf"/>
</dbReference>